<comment type="caution">
    <text evidence="1">The sequence shown here is derived from an EMBL/GenBank/DDBJ whole genome shotgun (WGS) entry which is preliminary data.</text>
</comment>
<dbReference type="AlphaFoldDB" id="J9G0N5"/>
<gene>
    <name evidence="1" type="ORF">EVA_18771</name>
</gene>
<dbReference type="EMBL" id="AMCI01007155">
    <property type="protein sequence ID" value="EJW93119.1"/>
    <property type="molecule type" value="Genomic_DNA"/>
</dbReference>
<protein>
    <submittedName>
        <fullName evidence="1">Uncharacterized protein</fullName>
    </submittedName>
</protein>
<organism evidence="1">
    <name type="scientific">gut metagenome</name>
    <dbReference type="NCBI Taxonomy" id="749906"/>
    <lineage>
        <taxon>unclassified sequences</taxon>
        <taxon>metagenomes</taxon>
        <taxon>organismal metagenomes</taxon>
    </lineage>
</organism>
<reference evidence="1" key="1">
    <citation type="journal article" date="2012" name="PLoS ONE">
        <title>Gene sets for utilization of primary and secondary nutrition supplies in the distal gut of endangered iberian lynx.</title>
        <authorList>
            <person name="Alcaide M."/>
            <person name="Messina E."/>
            <person name="Richter M."/>
            <person name="Bargiela R."/>
            <person name="Peplies J."/>
            <person name="Huws S.A."/>
            <person name="Newbold C.J."/>
            <person name="Golyshin P.N."/>
            <person name="Simon M.A."/>
            <person name="Lopez G."/>
            <person name="Yakimov M.M."/>
            <person name="Ferrer M."/>
        </authorList>
    </citation>
    <scope>NUCLEOTIDE SEQUENCE</scope>
</reference>
<sequence>MRLWLFFSISLSISFEIFSSVILAYPCVVKMFERPVILVVSRPRTHAEPGGRTGHLACPHHSDFPYLVLNGISSMRG</sequence>
<accession>J9G0N5</accession>
<name>J9G0N5_9ZZZZ</name>
<proteinExistence type="predicted"/>
<evidence type="ECO:0000313" key="1">
    <source>
        <dbReference type="EMBL" id="EJW93119.1"/>
    </source>
</evidence>